<evidence type="ECO:0000313" key="1">
    <source>
        <dbReference type="EMBL" id="MFD1721570.1"/>
    </source>
</evidence>
<dbReference type="InterPro" id="IPR029044">
    <property type="entry name" value="Nucleotide-diphossugar_trans"/>
</dbReference>
<dbReference type="RefSeq" id="WP_377933928.1">
    <property type="nucleotide sequence ID" value="NZ_JBHUEA010000011.1"/>
</dbReference>
<name>A0ABW4LFM5_9MICO</name>
<comment type="caution">
    <text evidence="1">The sequence shown here is derived from an EMBL/GenBank/DDBJ whole genome shotgun (WGS) entry which is preliminary data.</text>
</comment>
<dbReference type="PANTHER" id="PTHR36529:SF1">
    <property type="entry name" value="GLYCOSYLTRANSFERASE"/>
    <property type="match status" value="1"/>
</dbReference>
<keyword evidence="2" id="KW-1185">Reference proteome</keyword>
<reference evidence="2" key="1">
    <citation type="journal article" date="2019" name="Int. J. Syst. Evol. Microbiol.">
        <title>The Global Catalogue of Microorganisms (GCM) 10K type strain sequencing project: providing services to taxonomists for standard genome sequencing and annotation.</title>
        <authorList>
            <consortium name="The Broad Institute Genomics Platform"/>
            <consortium name="The Broad Institute Genome Sequencing Center for Infectious Disease"/>
            <person name="Wu L."/>
            <person name="Ma J."/>
        </authorList>
    </citation>
    <scope>NUCLEOTIDE SEQUENCE [LARGE SCALE GENOMIC DNA]</scope>
    <source>
        <strain evidence="2">CGMCC 1.12471</strain>
    </source>
</reference>
<evidence type="ECO:0000313" key="2">
    <source>
        <dbReference type="Proteomes" id="UP001597347"/>
    </source>
</evidence>
<gene>
    <name evidence="1" type="ORF">ACFSBI_08415</name>
</gene>
<proteinExistence type="predicted"/>
<dbReference type="EMBL" id="JBHUEA010000011">
    <property type="protein sequence ID" value="MFD1721570.1"/>
    <property type="molecule type" value="Genomic_DNA"/>
</dbReference>
<dbReference type="PANTHER" id="PTHR36529">
    <property type="entry name" value="SLL1095 PROTEIN"/>
    <property type="match status" value="1"/>
</dbReference>
<dbReference type="Proteomes" id="UP001597347">
    <property type="component" value="Unassembled WGS sequence"/>
</dbReference>
<dbReference type="Pfam" id="PF09837">
    <property type="entry name" value="DUF2064"/>
    <property type="match status" value="1"/>
</dbReference>
<dbReference type="InterPro" id="IPR018641">
    <property type="entry name" value="Trfase_1_rSAM/seldom-assoc"/>
</dbReference>
<protein>
    <submittedName>
        <fullName evidence="1">DUF2064 domain-containing protein</fullName>
    </submittedName>
</protein>
<dbReference type="Gene3D" id="3.90.550.10">
    <property type="entry name" value="Spore Coat Polysaccharide Biosynthesis Protein SpsA, Chain A"/>
    <property type="match status" value="1"/>
</dbReference>
<organism evidence="1 2">
    <name type="scientific">Amnibacterium endophyticum</name>
    <dbReference type="NCBI Taxonomy" id="2109337"/>
    <lineage>
        <taxon>Bacteria</taxon>
        <taxon>Bacillati</taxon>
        <taxon>Actinomycetota</taxon>
        <taxon>Actinomycetes</taxon>
        <taxon>Micrococcales</taxon>
        <taxon>Microbacteriaceae</taxon>
        <taxon>Amnibacterium</taxon>
    </lineage>
</organism>
<sequence>MTTLIVLAKECLPGRVKTRLHPPFSLEEAARLAAASLDDTLAIAQAVRCDRRLLWFDGRPPAAAGFEPRPQPAGGLDERIAAAFDACRGRTVLIGMDTPQADPAVLQAVLDDDSGAQAWFGPATDGGFWALGLDRPDGALVRGVPMSTAQTGAAQRARLVEAGLSVRDLPPLTDVDTVESAREVAAAAPGSAFASALAAVRDGAVA</sequence>
<accession>A0ABW4LFM5</accession>
<dbReference type="SUPFAM" id="SSF53448">
    <property type="entry name" value="Nucleotide-diphospho-sugar transferases"/>
    <property type="match status" value="1"/>
</dbReference>